<dbReference type="Proteomes" id="UP001152798">
    <property type="component" value="Chromosome 7"/>
</dbReference>
<dbReference type="EMBL" id="OV725083">
    <property type="protein sequence ID" value="CAH1407745.1"/>
    <property type="molecule type" value="Genomic_DNA"/>
</dbReference>
<keyword evidence="2" id="KW-1185">Reference proteome</keyword>
<dbReference type="AlphaFoldDB" id="A0A9P0HT11"/>
<evidence type="ECO:0000313" key="2">
    <source>
        <dbReference type="Proteomes" id="UP001152798"/>
    </source>
</evidence>
<evidence type="ECO:0000313" key="1">
    <source>
        <dbReference type="EMBL" id="CAH1407745.1"/>
    </source>
</evidence>
<gene>
    <name evidence="1" type="ORF">NEZAVI_LOCUS15394</name>
</gene>
<name>A0A9P0HT11_NEZVI</name>
<reference evidence="1" key="1">
    <citation type="submission" date="2022-01" db="EMBL/GenBank/DDBJ databases">
        <authorList>
            <person name="King R."/>
        </authorList>
    </citation>
    <scope>NUCLEOTIDE SEQUENCE</scope>
</reference>
<proteinExistence type="predicted"/>
<dbReference type="OrthoDB" id="6586027at2759"/>
<organism evidence="1 2">
    <name type="scientific">Nezara viridula</name>
    <name type="common">Southern green stink bug</name>
    <name type="synonym">Cimex viridulus</name>
    <dbReference type="NCBI Taxonomy" id="85310"/>
    <lineage>
        <taxon>Eukaryota</taxon>
        <taxon>Metazoa</taxon>
        <taxon>Ecdysozoa</taxon>
        <taxon>Arthropoda</taxon>
        <taxon>Hexapoda</taxon>
        <taxon>Insecta</taxon>
        <taxon>Pterygota</taxon>
        <taxon>Neoptera</taxon>
        <taxon>Paraneoptera</taxon>
        <taxon>Hemiptera</taxon>
        <taxon>Heteroptera</taxon>
        <taxon>Panheteroptera</taxon>
        <taxon>Pentatomomorpha</taxon>
        <taxon>Pentatomoidea</taxon>
        <taxon>Pentatomidae</taxon>
        <taxon>Pentatominae</taxon>
        <taxon>Nezara</taxon>
    </lineage>
</organism>
<sequence length="172" mass="20042">MNSIMPVDSPEKKKISLKDFESHKHISNLLNGLLQRRAANAIDMALQASSYDSNDILVEIGPSQYLLLMLLYAFTAEDLTFAYLLLELGDLIKPQLKSYLKVWLMDEFSFHPDKIYKAVRFLCRKKDRLDVPTHILEMILHLKDKYNIIQQCITNEDSDVLEWIHDFQPKNS</sequence>
<protein>
    <submittedName>
        <fullName evidence="1">Uncharacterized protein</fullName>
    </submittedName>
</protein>
<accession>A0A9P0HT11</accession>